<dbReference type="InterPro" id="IPR038062">
    <property type="entry name" value="ScdA-like_N_sf"/>
</dbReference>
<gene>
    <name evidence="3" type="ORF">ENO47_07485</name>
</gene>
<dbReference type="CDD" id="cd00291">
    <property type="entry name" value="SirA_YedF_YeeD"/>
    <property type="match status" value="1"/>
</dbReference>
<reference evidence="3" key="1">
    <citation type="journal article" date="2020" name="mSystems">
        <title>Genome- and Community-Level Interaction Insights into Carbon Utilization and Element Cycling Functions of Hydrothermarchaeota in Hydrothermal Sediment.</title>
        <authorList>
            <person name="Zhou Z."/>
            <person name="Liu Y."/>
            <person name="Xu W."/>
            <person name="Pan J."/>
            <person name="Luo Z.H."/>
            <person name="Li M."/>
        </authorList>
    </citation>
    <scope>NUCLEOTIDE SEQUENCE [LARGE SCALE GENOMIC DNA]</scope>
    <source>
        <strain evidence="3">SpSt-132</strain>
    </source>
</reference>
<evidence type="ECO:0000259" key="1">
    <source>
        <dbReference type="Pfam" id="PF08984"/>
    </source>
</evidence>
<evidence type="ECO:0000313" key="3">
    <source>
        <dbReference type="EMBL" id="HEW46487.1"/>
    </source>
</evidence>
<dbReference type="InterPro" id="IPR015077">
    <property type="entry name" value="DUF1858"/>
</dbReference>
<dbReference type="InterPro" id="IPR036868">
    <property type="entry name" value="TusA-like_sf"/>
</dbReference>
<feature type="domain" description="DUF1858" evidence="1">
    <location>
        <begin position="83"/>
        <end position="140"/>
    </location>
</feature>
<comment type="caution">
    <text evidence="3">The sequence shown here is derived from an EMBL/GenBank/DDBJ whole genome shotgun (WGS) entry which is preliminary data.</text>
</comment>
<dbReference type="SUPFAM" id="SSF64307">
    <property type="entry name" value="SirA-like"/>
    <property type="match status" value="1"/>
</dbReference>
<dbReference type="Pfam" id="PF10006">
    <property type="entry name" value="DUF2249"/>
    <property type="match status" value="1"/>
</dbReference>
<dbReference type="Pfam" id="PF08984">
    <property type="entry name" value="DUF1858"/>
    <property type="match status" value="1"/>
</dbReference>
<dbReference type="SUPFAM" id="SSF140683">
    <property type="entry name" value="SP0561-like"/>
    <property type="match status" value="1"/>
</dbReference>
<protein>
    <submittedName>
        <fullName evidence="3">DUF1858 domain-containing protein</fullName>
    </submittedName>
</protein>
<dbReference type="AlphaFoldDB" id="A0A7C2ZIN0"/>
<name>A0A7C2ZIN0_9AQUI</name>
<proteinExistence type="predicted"/>
<dbReference type="Gene3D" id="1.10.3910.10">
    <property type="entry name" value="SP0561-like"/>
    <property type="match status" value="1"/>
</dbReference>
<evidence type="ECO:0000259" key="2">
    <source>
        <dbReference type="Pfam" id="PF10006"/>
    </source>
</evidence>
<dbReference type="Gene3D" id="3.30.110.40">
    <property type="entry name" value="TusA-like domain"/>
    <property type="match status" value="1"/>
</dbReference>
<accession>A0A7C2ZIN0</accession>
<dbReference type="EMBL" id="DSFP01000065">
    <property type="protein sequence ID" value="HEW46487.1"/>
    <property type="molecule type" value="Genomic_DNA"/>
</dbReference>
<sequence>MRLDVRNLEPPQPMVKVAQALESLKEGEVLEVLGSRPFTHLLPRLKELGYDYELKETEEGYLLSIWRSSKVVKEEAQEEEFEIDENTNVGELLRRLPKALDVLISYGFTPLKNPILRKILPHTVTLGQAKKIRRMSDEKFNEMLEVLRRLKDETHNPS</sequence>
<organism evidence="3">
    <name type="scientific">Hydrogenobacter sp</name>
    <dbReference type="NCBI Taxonomy" id="2152829"/>
    <lineage>
        <taxon>Bacteria</taxon>
        <taxon>Pseudomonadati</taxon>
        <taxon>Aquificota</taxon>
        <taxon>Aquificia</taxon>
        <taxon>Aquificales</taxon>
        <taxon>Aquificaceae</taxon>
        <taxon>Hydrogenobacter</taxon>
    </lineage>
</organism>
<dbReference type="InterPro" id="IPR018720">
    <property type="entry name" value="DUF2249"/>
</dbReference>
<feature type="domain" description="DUF2249" evidence="2">
    <location>
        <begin position="3"/>
        <end position="62"/>
    </location>
</feature>